<dbReference type="Gene3D" id="1.20.58.2200">
    <property type="match status" value="1"/>
</dbReference>
<dbReference type="RefSeq" id="WP_239042205.1">
    <property type="nucleotide sequence ID" value="NZ_BAAAEY010000002.1"/>
</dbReference>
<proteinExistence type="predicted"/>
<dbReference type="InterPro" id="IPR038440">
    <property type="entry name" value="FimV_C_sf"/>
</dbReference>
<dbReference type="EMBL" id="FXWV01000001">
    <property type="protein sequence ID" value="SMR68808.1"/>
    <property type="molecule type" value="Genomic_DNA"/>
</dbReference>
<name>A0ABY1RVK9_9GAMM</name>
<evidence type="ECO:0000256" key="3">
    <source>
        <dbReference type="SAM" id="SignalP"/>
    </source>
</evidence>
<dbReference type="Proteomes" id="UP001159257">
    <property type="component" value="Unassembled WGS sequence"/>
</dbReference>
<accession>A0ABY1RVK9</accession>
<feature type="compositionally biased region" description="Acidic residues" evidence="2">
    <location>
        <begin position="546"/>
        <end position="573"/>
    </location>
</feature>
<reference evidence="5 6" key="1">
    <citation type="submission" date="2017-05" db="EMBL/GenBank/DDBJ databases">
        <authorList>
            <person name="Varghese N."/>
            <person name="Submissions S."/>
        </authorList>
    </citation>
    <scope>NUCLEOTIDE SEQUENCE [LARGE SCALE GENOMIC DNA]</scope>
    <source>
        <strain evidence="5 6">CGMCC 1.7287</strain>
    </source>
</reference>
<comment type="caution">
    <text evidence="5">The sequence shown here is derived from an EMBL/GenBank/DDBJ whole genome shotgun (WGS) entry which is preliminary data.</text>
</comment>
<feature type="coiled-coil region" evidence="1">
    <location>
        <begin position="346"/>
        <end position="401"/>
    </location>
</feature>
<feature type="region of interest" description="Disordered" evidence="2">
    <location>
        <begin position="256"/>
        <end position="336"/>
    </location>
</feature>
<feature type="chain" id="PRO_5047507705" evidence="3">
    <location>
        <begin position="23"/>
        <end position="893"/>
    </location>
</feature>
<keyword evidence="3" id="KW-0732">Signal</keyword>
<feature type="region of interest" description="Disordered" evidence="2">
    <location>
        <begin position="722"/>
        <end position="775"/>
    </location>
</feature>
<feature type="compositionally biased region" description="Basic and acidic residues" evidence="2">
    <location>
        <begin position="879"/>
        <end position="893"/>
    </location>
</feature>
<organism evidence="5 6">
    <name type="scientific">Marinobacterium sediminicola</name>
    <dbReference type="NCBI Taxonomy" id="518898"/>
    <lineage>
        <taxon>Bacteria</taxon>
        <taxon>Pseudomonadati</taxon>
        <taxon>Pseudomonadota</taxon>
        <taxon>Gammaproteobacteria</taxon>
        <taxon>Oceanospirillales</taxon>
        <taxon>Oceanospirillaceae</taxon>
        <taxon>Marinobacterium</taxon>
    </lineage>
</organism>
<feature type="domain" description="FimV N-terminal" evidence="4">
    <location>
        <begin position="23"/>
        <end position="131"/>
    </location>
</feature>
<evidence type="ECO:0000256" key="2">
    <source>
        <dbReference type="SAM" id="MobiDB-lite"/>
    </source>
</evidence>
<keyword evidence="6" id="KW-1185">Reference proteome</keyword>
<sequence length="893" mass="96077">MLRKLALSLAVSAALGASQVNALGLGEIQVNSALNEPLDAEIKLTQVRDLSPLQIQPRMASLDEYATSMGSSQARYLRDIQFQVLVSPEGTGRIRLKSTEPVQEPFLNFMVEVNWPSGRLVREYTLLLDPPVFEPSPVRQRLTPASVQPAAAVSQPANPRASVTASNIRTRANSDTQVYVGVNDTLWEIAKKTKPQGISEHQMMLALLRKNPQAFPSGNINNLKAGTVMDIPSLAEAQQLSHREAVAEVARQMQAWRQGRSSTNAPVKAPLDVSKTAEAPADDSKGSSAAAPANEAAEEGKLTIVAPPPESAAPEQVSSATSSVDSDAEQSAAVEPVGEQVISAAAERLEDEVLMAQEKIDRLERDNADLNDKLSSVLEQLESQSRLLELQSQQMSTLQAELSKPRPAPVVPPAQPVQSEATSPSLFENPTVLGGLGAGAIALLGGIWFLLRRKRPEPAAKKELVNVPDDLREREERDAVPDVAAAAVAGGAAVVAADALSGGDEKSDTDFVRPPMDSLAPAEEEVAVEDLEKDLQELDLDMDLDLDDLDQSDLDADAEGVDSSEFDLGLDDEPPMKGLADADEELEDTELAAELETGEAADDVDDLAFTLDNGVEAEEDDTSSELDAMLADRDVDDELDFLLNDSIASDEAESEALDLDVDFNSDSSDTDELDFETLAADVTDPAPVSSTEVEPDADNSLHETVEAAEEVEFEIDPDLEAMLKGGDEPSAVDSGSDDDGLEFDMGFADDSATQSTDTAEDDLDSLLSSFDPEDDVEIDQVSARLTNDEVEEELTANISHDLEMDLDAEVDELLGGTDDDIELEELHNEEQDEVLDKLNLLSDADEIETKLDLARAYIEMEDTEGARDILNEITGEGSDSQREEARKLLETLA</sequence>
<evidence type="ECO:0000313" key="5">
    <source>
        <dbReference type="EMBL" id="SMR68808.1"/>
    </source>
</evidence>
<dbReference type="NCBIfam" id="TIGR03504">
    <property type="entry name" value="FimV_Cterm"/>
    <property type="match status" value="1"/>
</dbReference>
<dbReference type="NCBIfam" id="TIGR03505">
    <property type="entry name" value="FimV_core"/>
    <property type="match status" value="1"/>
</dbReference>
<keyword evidence="1" id="KW-0175">Coiled coil</keyword>
<feature type="signal peptide" evidence="3">
    <location>
        <begin position="1"/>
        <end position="22"/>
    </location>
</feature>
<feature type="region of interest" description="Disordered" evidence="2">
    <location>
        <begin position="679"/>
        <end position="700"/>
    </location>
</feature>
<gene>
    <name evidence="5" type="ORF">SAMN04487964_10116</name>
</gene>
<protein>
    <submittedName>
        <fullName evidence="5">Pilus assembly protein FimV</fullName>
    </submittedName>
</protein>
<evidence type="ECO:0000313" key="6">
    <source>
        <dbReference type="Proteomes" id="UP001159257"/>
    </source>
</evidence>
<feature type="region of interest" description="Disordered" evidence="2">
    <location>
        <begin position="501"/>
        <end position="522"/>
    </location>
</feature>
<evidence type="ECO:0000256" key="1">
    <source>
        <dbReference type="SAM" id="Coils"/>
    </source>
</evidence>
<dbReference type="InterPro" id="IPR057840">
    <property type="entry name" value="FimV_N"/>
</dbReference>
<dbReference type="InterPro" id="IPR020011">
    <property type="entry name" value="FimV_C"/>
</dbReference>
<dbReference type="InterPro" id="IPR020012">
    <property type="entry name" value="LysM_FimV"/>
</dbReference>
<dbReference type="Pfam" id="PF25800">
    <property type="entry name" value="FimV_N"/>
    <property type="match status" value="1"/>
</dbReference>
<feature type="region of interest" description="Disordered" evidence="2">
    <location>
        <begin position="873"/>
        <end position="893"/>
    </location>
</feature>
<evidence type="ECO:0000259" key="4">
    <source>
        <dbReference type="Pfam" id="PF25800"/>
    </source>
</evidence>
<feature type="region of interest" description="Disordered" evidence="2">
    <location>
        <begin position="546"/>
        <end position="584"/>
    </location>
</feature>